<dbReference type="RefSeq" id="WP_016517666.1">
    <property type="nucleotide sequence ID" value="NZ_KE332512.1"/>
</dbReference>
<dbReference type="EMBL" id="ATFC01000001">
    <property type="protein sequence ID" value="EPF47759.1"/>
    <property type="molecule type" value="Genomic_DNA"/>
</dbReference>
<dbReference type="HOGENOM" id="CLU_626906_0_0_12"/>
<evidence type="ECO:0000313" key="2">
    <source>
        <dbReference type="EMBL" id="EPF47759.1"/>
    </source>
</evidence>
<dbReference type="AlphaFoldDB" id="S3MFD0"/>
<evidence type="ECO:0000259" key="1">
    <source>
        <dbReference type="Pfam" id="PF07157"/>
    </source>
</evidence>
<sequence>MINNWDASLPAPLSENWRMAYGAVKGDGDNRFSYLTSDTPAQTSYQAPNKEAVPFIYESLKVSGGASVDTAEYPFYGLWSSMQLNEKPQAITVSGFIRGDEYIKNRNVLVEAVRIPTTDDEPGYLTLPLWGRFPVIVINWDIDESAKELGQCKVSLTFTRAGYPVQNRWEFSGSLSKTIPEAAEAVKNAAETSFVQSLKNNLDEQTLLKSFNLMRVSVLQAVGRIQGGFQKLNEITNAAAQITNLIAQGIRSPKTLALALFGVAGKMVASVLEIKNASEETAAFFRIKNNEKNLLFCLLPADKYQLPVEAVTVKQIATKQAAENLYKTVALYTAAQLLPEMPEQSYNRTANLFALYDRLEKSIDLNDPAVYSAVQELRQALSQELAAKQLAQELSITLGRGMPLLALAQYLGAEERILRALNIIEDSFVIQGAIRYV</sequence>
<comment type="caution">
    <text evidence="2">The sequence shown here is derived from an EMBL/GenBank/DDBJ whole genome shotgun (WGS) entry which is preliminary data.</text>
</comment>
<dbReference type="InterPro" id="IPR009826">
    <property type="entry name" value="DNA_circ_N"/>
</dbReference>
<proteinExistence type="predicted"/>
<accession>S3MFD0</accession>
<dbReference type="PATRIC" id="fig|1125702.3.peg.17"/>
<protein>
    <recommendedName>
        <fullName evidence="1">DNA circulation N-terminal domain-containing protein</fullName>
    </recommendedName>
</protein>
<dbReference type="Proteomes" id="UP000014605">
    <property type="component" value="Unassembled WGS sequence"/>
</dbReference>
<dbReference type="Pfam" id="PF07157">
    <property type="entry name" value="DNA_circ_N"/>
    <property type="match status" value="1"/>
</dbReference>
<evidence type="ECO:0000313" key="3">
    <source>
        <dbReference type="Proteomes" id="UP000014605"/>
    </source>
</evidence>
<gene>
    <name evidence="2" type="ORF">HMPREF1222_00018</name>
</gene>
<feature type="domain" description="DNA circulation N-terminal" evidence="1">
    <location>
        <begin position="53"/>
        <end position="133"/>
    </location>
</feature>
<dbReference type="GeneID" id="301460244"/>
<reference evidence="2 3" key="1">
    <citation type="submission" date="2013-04" db="EMBL/GenBank/DDBJ databases">
        <title>The Genome Sequence of Treponema vincentii F0403.</title>
        <authorList>
            <consortium name="The Broad Institute Genomics Platform"/>
            <person name="Earl A."/>
            <person name="Ward D."/>
            <person name="Feldgarden M."/>
            <person name="Gevers D."/>
            <person name="Leonetti C."/>
            <person name="Izard J."/>
            <person name="Walker B."/>
            <person name="Young S."/>
            <person name="Zeng Q."/>
            <person name="Gargeya S."/>
            <person name="Fitzgerald M."/>
            <person name="Haas B."/>
            <person name="Abouelleil A."/>
            <person name="Allen A.W."/>
            <person name="Alvarado L."/>
            <person name="Arachchi H.M."/>
            <person name="Berlin A.M."/>
            <person name="Chapman S.B."/>
            <person name="Gainer-Dewar J."/>
            <person name="Goldberg J."/>
            <person name="Griggs A."/>
            <person name="Gujja S."/>
            <person name="Hansen M."/>
            <person name="Howarth C."/>
            <person name="Imamovic A."/>
            <person name="Ireland A."/>
            <person name="Larimer J."/>
            <person name="McCowan C."/>
            <person name="Murphy C."/>
            <person name="Pearson M."/>
            <person name="Poon T.W."/>
            <person name="Priest M."/>
            <person name="Roberts A."/>
            <person name="Saif S."/>
            <person name="Shea T."/>
            <person name="Sisk P."/>
            <person name="Sykes S."/>
            <person name="Wortman J."/>
            <person name="Nusbaum C."/>
            <person name="Birren B."/>
        </authorList>
    </citation>
    <scope>NUCLEOTIDE SEQUENCE [LARGE SCALE GENOMIC DNA]</scope>
    <source>
        <strain evidence="2 3">F0403</strain>
    </source>
</reference>
<keyword evidence="3" id="KW-1185">Reference proteome</keyword>
<name>S3MFD0_9SPIR</name>
<organism evidence="2 3">
    <name type="scientific">Treponema vincentii F0403</name>
    <dbReference type="NCBI Taxonomy" id="1125702"/>
    <lineage>
        <taxon>Bacteria</taxon>
        <taxon>Pseudomonadati</taxon>
        <taxon>Spirochaetota</taxon>
        <taxon>Spirochaetia</taxon>
        <taxon>Spirochaetales</taxon>
        <taxon>Treponemataceae</taxon>
        <taxon>Treponema</taxon>
    </lineage>
</organism>